<organism evidence="3 4">
    <name type="scientific">Roseateles chitinivorans</name>
    <dbReference type="NCBI Taxonomy" id="2917965"/>
    <lineage>
        <taxon>Bacteria</taxon>
        <taxon>Pseudomonadati</taxon>
        <taxon>Pseudomonadota</taxon>
        <taxon>Betaproteobacteria</taxon>
        <taxon>Burkholderiales</taxon>
        <taxon>Sphaerotilaceae</taxon>
        <taxon>Roseateles</taxon>
    </lineage>
</organism>
<dbReference type="Proteomes" id="UP000231501">
    <property type="component" value="Unassembled WGS sequence"/>
</dbReference>
<proteinExistence type="predicted"/>
<gene>
    <name evidence="3" type="ORF">CS062_15995</name>
</gene>
<evidence type="ECO:0000313" key="4">
    <source>
        <dbReference type="Proteomes" id="UP000231501"/>
    </source>
</evidence>
<feature type="domain" description="Lipid/polyisoprenoid-binding YceI-like" evidence="2">
    <location>
        <begin position="40"/>
        <end position="200"/>
    </location>
</feature>
<evidence type="ECO:0000256" key="1">
    <source>
        <dbReference type="SAM" id="SignalP"/>
    </source>
</evidence>
<keyword evidence="4" id="KW-1185">Reference proteome</keyword>
<keyword evidence="1" id="KW-0732">Signal</keyword>
<dbReference type="InterPro" id="IPR007372">
    <property type="entry name" value="Lipid/polyisoprenoid-bd_YceI"/>
</dbReference>
<sequence>MATHLSITALSVLSAAFILVAPAMAQTKPATPATAAAPASAKLVPAQSDIAFTFRQMGVPVDGHFKKFDAQVAFDPKNPAAGKVSLSIELGSATLGDAATDAELVKPEWFNVKKIPTATFQSTAIKALGGGKFEAAGKLTIKGQAKDVVVPVTLAQAGGTTTATGAFAIKRLDFNIGEGEWKDTSMVANDVQVKFKLALTGMAPL</sequence>
<dbReference type="PANTHER" id="PTHR34406:SF1">
    <property type="entry name" value="PROTEIN YCEI"/>
    <property type="match status" value="1"/>
</dbReference>
<dbReference type="PANTHER" id="PTHR34406">
    <property type="entry name" value="PROTEIN YCEI"/>
    <property type="match status" value="1"/>
</dbReference>
<dbReference type="InterPro" id="IPR036761">
    <property type="entry name" value="TTHA0802/YceI-like_sf"/>
</dbReference>
<dbReference type="Gene3D" id="2.40.128.110">
    <property type="entry name" value="Lipid/polyisoprenoid-binding, YceI-like"/>
    <property type="match status" value="1"/>
</dbReference>
<dbReference type="AlphaFoldDB" id="A0A2G9C712"/>
<reference evidence="3 4" key="1">
    <citation type="submission" date="2017-11" db="EMBL/GenBank/DDBJ databases">
        <title>Draft genome sequence of Mitsuaria sp. HWN-4.</title>
        <authorList>
            <person name="Gundlapally S.R."/>
        </authorList>
    </citation>
    <scope>NUCLEOTIDE SEQUENCE [LARGE SCALE GENOMIC DNA]</scope>
    <source>
        <strain evidence="3 4">HWN-4</strain>
    </source>
</reference>
<dbReference type="Pfam" id="PF04264">
    <property type="entry name" value="YceI"/>
    <property type="match status" value="1"/>
</dbReference>
<dbReference type="SMART" id="SM00867">
    <property type="entry name" value="YceI"/>
    <property type="match status" value="1"/>
</dbReference>
<feature type="chain" id="PRO_5013916778" evidence="1">
    <location>
        <begin position="26"/>
        <end position="205"/>
    </location>
</feature>
<dbReference type="OrthoDB" id="1247465at2"/>
<comment type="caution">
    <text evidence="3">The sequence shown here is derived from an EMBL/GenBank/DDBJ whole genome shotgun (WGS) entry which is preliminary data.</text>
</comment>
<dbReference type="SUPFAM" id="SSF101874">
    <property type="entry name" value="YceI-like"/>
    <property type="match status" value="1"/>
</dbReference>
<protein>
    <submittedName>
        <fullName evidence="3">Polyisoprenoid-binding protein</fullName>
    </submittedName>
</protein>
<feature type="signal peptide" evidence="1">
    <location>
        <begin position="1"/>
        <end position="25"/>
    </location>
</feature>
<name>A0A2G9C712_9BURK</name>
<accession>A0A2G9C712</accession>
<dbReference type="EMBL" id="PEOG01000043">
    <property type="protein sequence ID" value="PIM52220.1"/>
    <property type="molecule type" value="Genomic_DNA"/>
</dbReference>
<evidence type="ECO:0000313" key="3">
    <source>
        <dbReference type="EMBL" id="PIM52220.1"/>
    </source>
</evidence>
<evidence type="ECO:0000259" key="2">
    <source>
        <dbReference type="SMART" id="SM00867"/>
    </source>
</evidence>